<dbReference type="Proteomes" id="UP000037088">
    <property type="component" value="Unassembled WGS sequence"/>
</dbReference>
<keyword evidence="1" id="KW-0732">Signal</keyword>
<dbReference type="AlphaFoldDB" id="A0A0L7T457"/>
<dbReference type="EMBL" id="JRXF01000008">
    <property type="protein sequence ID" value="KOC94166.1"/>
    <property type="molecule type" value="Genomic_DNA"/>
</dbReference>
<reference evidence="4 5" key="1">
    <citation type="journal article" date="2015" name="Int. J. Syst. Evol. Microbiol.">
        <title>Erwinia iniecta sp. nov., isolated from Russian wheat aphids (Diuraphis noxia).</title>
        <authorList>
            <person name="Campillo T."/>
            <person name="Luna E."/>
            <person name="Portier P."/>
            <person name="Fischer-Le Saux M."/>
            <person name="Lapitan N."/>
            <person name="Tisserat N.A."/>
            <person name="Leach J.E."/>
        </authorList>
    </citation>
    <scope>NUCLEOTIDE SEQUENCE [LARGE SCALE GENOMIC DNA]</scope>
    <source>
        <strain evidence="2 5">B120</strain>
        <strain evidence="3 4">B149</strain>
    </source>
</reference>
<organism evidence="2 5">
    <name type="scientific">Winslowiella iniecta</name>
    <dbReference type="NCBI Taxonomy" id="1560201"/>
    <lineage>
        <taxon>Bacteria</taxon>
        <taxon>Pseudomonadati</taxon>
        <taxon>Pseudomonadota</taxon>
        <taxon>Gammaproteobacteria</taxon>
        <taxon>Enterobacterales</taxon>
        <taxon>Erwiniaceae</taxon>
        <taxon>Winslowiella</taxon>
    </lineage>
</organism>
<evidence type="ECO:0000313" key="4">
    <source>
        <dbReference type="Proteomes" id="UP000036851"/>
    </source>
</evidence>
<evidence type="ECO:0000256" key="1">
    <source>
        <dbReference type="SAM" id="SignalP"/>
    </source>
</evidence>
<evidence type="ECO:0000313" key="3">
    <source>
        <dbReference type="EMBL" id="KOC94166.1"/>
    </source>
</evidence>
<dbReference type="PATRIC" id="fig|1560201.3.peg.2208"/>
<dbReference type="OrthoDB" id="9798763at2"/>
<protein>
    <submittedName>
        <fullName evidence="2">Oxidoreductase</fullName>
    </submittedName>
</protein>
<dbReference type="RefSeq" id="WP_052899225.1">
    <property type="nucleotide sequence ID" value="NZ_JRXE01000012.1"/>
</dbReference>
<name>A0A0L7T457_9GAMM</name>
<feature type="chain" id="PRO_5010427016" evidence="1">
    <location>
        <begin position="20"/>
        <end position="152"/>
    </location>
</feature>
<keyword evidence="5" id="KW-1185">Reference proteome</keyword>
<evidence type="ECO:0000313" key="5">
    <source>
        <dbReference type="Proteomes" id="UP000037088"/>
    </source>
</evidence>
<feature type="signal peptide" evidence="1">
    <location>
        <begin position="1"/>
        <end position="19"/>
    </location>
</feature>
<proteinExistence type="predicted"/>
<dbReference type="InterPro" id="IPR036374">
    <property type="entry name" value="OxRdtase_Mopterin-bd_sf"/>
</dbReference>
<comment type="caution">
    <text evidence="2">The sequence shown here is derived from an EMBL/GenBank/DDBJ whole genome shotgun (WGS) entry which is preliminary data.</text>
</comment>
<sequence>MTNAILLAMALAFSTLCLAHENSFRLINNGNEISITTADLEQMPSSEIRTSTNFTPLSVFTGVRFSELAENYAIGSGEIRVFAWDDYSYTMPVAELLQYNVILAYKKNGSYIDISALGPYVIIYPRDDYPELETLDVNAKTVWQIKTLEIIE</sequence>
<gene>
    <name evidence="2" type="ORF">NG42_10380</name>
    <name evidence="3" type="ORF">NG43_06925</name>
</gene>
<dbReference type="EMBL" id="JRXE01000012">
    <property type="protein sequence ID" value="KOC90172.1"/>
    <property type="molecule type" value="Genomic_DNA"/>
</dbReference>
<dbReference type="Proteomes" id="UP000036851">
    <property type="component" value="Unassembled WGS sequence"/>
</dbReference>
<accession>A0A0L7T457</accession>
<evidence type="ECO:0000313" key="2">
    <source>
        <dbReference type="EMBL" id="KOC90172.1"/>
    </source>
</evidence>
<dbReference type="STRING" id="1560201.NG42_10380"/>
<dbReference type="SUPFAM" id="SSF56524">
    <property type="entry name" value="Oxidoreductase molybdopterin-binding domain"/>
    <property type="match status" value="1"/>
</dbReference>
<dbReference type="Gene3D" id="3.90.420.10">
    <property type="entry name" value="Oxidoreductase, molybdopterin-binding domain"/>
    <property type="match status" value="1"/>
</dbReference>